<name>A0A212LX76_9FIRM</name>
<gene>
    <name evidence="4" type="ORF">KL86SPO_40542</name>
</gene>
<accession>A0A212LX76</accession>
<dbReference type="CDD" id="cd04301">
    <property type="entry name" value="NAT_SF"/>
    <property type="match status" value="1"/>
</dbReference>
<evidence type="ECO:0000256" key="1">
    <source>
        <dbReference type="ARBA" id="ARBA00022679"/>
    </source>
</evidence>
<dbReference type="InterPro" id="IPR016181">
    <property type="entry name" value="Acyl_CoA_acyltransferase"/>
</dbReference>
<evidence type="ECO:0000256" key="2">
    <source>
        <dbReference type="ARBA" id="ARBA00023315"/>
    </source>
</evidence>
<dbReference type="SUPFAM" id="SSF55729">
    <property type="entry name" value="Acyl-CoA N-acyltransferases (Nat)"/>
    <property type="match status" value="1"/>
</dbReference>
<dbReference type="GO" id="GO:0016747">
    <property type="term" value="F:acyltransferase activity, transferring groups other than amino-acyl groups"/>
    <property type="evidence" value="ECO:0007669"/>
    <property type="project" value="InterPro"/>
</dbReference>
<dbReference type="PANTHER" id="PTHR43877">
    <property type="entry name" value="AMINOALKYLPHOSPHONATE N-ACETYLTRANSFERASE-RELATED-RELATED"/>
    <property type="match status" value="1"/>
</dbReference>
<dbReference type="PROSITE" id="PS51186">
    <property type="entry name" value="GNAT"/>
    <property type="match status" value="1"/>
</dbReference>
<dbReference type="RefSeq" id="WP_288184829.1">
    <property type="nucleotide sequence ID" value="NZ_LT608335.1"/>
</dbReference>
<keyword evidence="2" id="KW-0012">Acyltransferase</keyword>
<dbReference type="AlphaFoldDB" id="A0A212LX76"/>
<dbReference type="Gene3D" id="3.40.630.30">
    <property type="match status" value="1"/>
</dbReference>
<proteinExistence type="predicted"/>
<protein>
    <submittedName>
        <fullName evidence="4">Acetyltransferase</fullName>
    </submittedName>
</protein>
<dbReference type="InterPro" id="IPR050832">
    <property type="entry name" value="Bact_Acetyltransf"/>
</dbReference>
<dbReference type="EMBL" id="FMJE01000004">
    <property type="protein sequence ID" value="SCM82057.1"/>
    <property type="molecule type" value="Genomic_DNA"/>
</dbReference>
<feature type="domain" description="N-acetyltransferase" evidence="3">
    <location>
        <begin position="4"/>
        <end position="210"/>
    </location>
</feature>
<evidence type="ECO:0000313" key="4">
    <source>
        <dbReference type="EMBL" id="SCM82057.1"/>
    </source>
</evidence>
<evidence type="ECO:0000259" key="3">
    <source>
        <dbReference type="PROSITE" id="PS51186"/>
    </source>
</evidence>
<dbReference type="InterPro" id="IPR000182">
    <property type="entry name" value="GNAT_dom"/>
</dbReference>
<organism evidence="4">
    <name type="scientific">uncultured Sporomusa sp</name>
    <dbReference type="NCBI Taxonomy" id="307249"/>
    <lineage>
        <taxon>Bacteria</taxon>
        <taxon>Bacillati</taxon>
        <taxon>Bacillota</taxon>
        <taxon>Negativicutes</taxon>
        <taxon>Selenomonadales</taxon>
        <taxon>Sporomusaceae</taxon>
        <taxon>Sporomusa</taxon>
        <taxon>environmental samples</taxon>
    </lineage>
</organism>
<dbReference type="Pfam" id="PF00583">
    <property type="entry name" value="Acetyltransf_1"/>
    <property type="match status" value="1"/>
</dbReference>
<sequence>MSSYWITRAQPADIAAIARLFTESFLSSVLHHCGGRLPKPQAMEDVFSLVYAAEPEAALIAKDETGRLIGYCFAPVRLERLWRQAITGGHLLKWAWRWLTGQYGFGLHPVKIIILNKLAFLRSAATPGKAANARILSVAVAADARGRGIASALMVEADAYFRQHQVRRVRLEVRPDNQSAIRVYEKLGYYPGGTTYDSQGPWLIMFKDFPETRVGCHV</sequence>
<reference evidence="4" key="1">
    <citation type="submission" date="2016-08" db="EMBL/GenBank/DDBJ databases">
        <authorList>
            <person name="Seilhamer J.J."/>
        </authorList>
    </citation>
    <scope>NUCLEOTIDE SEQUENCE</scope>
    <source>
        <strain evidence="4">86</strain>
    </source>
</reference>
<keyword evidence="1 4" id="KW-0808">Transferase</keyword>
<dbReference type="PANTHER" id="PTHR43877:SF2">
    <property type="entry name" value="AMINOALKYLPHOSPHONATE N-ACETYLTRANSFERASE-RELATED"/>
    <property type="match status" value="1"/>
</dbReference>